<dbReference type="InterPro" id="IPR029787">
    <property type="entry name" value="Nucleotide_cyclase"/>
</dbReference>
<gene>
    <name evidence="2" type="ORF">B5D82_19005</name>
</gene>
<dbReference type="Gene3D" id="3.30.450.40">
    <property type="match status" value="1"/>
</dbReference>
<dbReference type="Proteomes" id="UP000202259">
    <property type="component" value="Chromosome"/>
</dbReference>
<name>A0A222GCT9_9GAMM</name>
<organism evidence="2 3">
    <name type="scientific">Cognaticolwellia beringensis</name>
    <dbReference type="NCBI Taxonomy" id="1967665"/>
    <lineage>
        <taxon>Bacteria</taxon>
        <taxon>Pseudomonadati</taxon>
        <taxon>Pseudomonadota</taxon>
        <taxon>Gammaproteobacteria</taxon>
        <taxon>Alteromonadales</taxon>
        <taxon>Colwelliaceae</taxon>
        <taxon>Cognaticolwellia</taxon>
    </lineage>
</organism>
<dbReference type="NCBIfam" id="TIGR00254">
    <property type="entry name" value="GGDEF"/>
    <property type="match status" value="1"/>
</dbReference>
<evidence type="ECO:0000313" key="3">
    <source>
        <dbReference type="Proteomes" id="UP000202259"/>
    </source>
</evidence>
<reference evidence="2 3" key="1">
    <citation type="submission" date="2017-08" db="EMBL/GenBank/DDBJ databases">
        <title>Complete genome of Colwellia sp. NB097-1, a psychrophile bacterium ioslated from Bering Sea.</title>
        <authorList>
            <person name="Chen X."/>
        </authorList>
    </citation>
    <scope>NUCLEOTIDE SEQUENCE [LARGE SCALE GENOMIC DNA]</scope>
    <source>
        <strain evidence="2 3">NB097-1</strain>
    </source>
</reference>
<dbReference type="SMART" id="SM00065">
    <property type="entry name" value="GAF"/>
    <property type="match status" value="1"/>
</dbReference>
<evidence type="ECO:0000259" key="1">
    <source>
        <dbReference type="PROSITE" id="PS50887"/>
    </source>
</evidence>
<dbReference type="InterPro" id="IPR029016">
    <property type="entry name" value="GAF-like_dom_sf"/>
</dbReference>
<dbReference type="SUPFAM" id="SSF55781">
    <property type="entry name" value="GAF domain-like"/>
    <property type="match status" value="1"/>
</dbReference>
<dbReference type="PANTHER" id="PTHR43102:SF2">
    <property type="entry name" value="GAF DOMAIN-CONTAINING PROTEIN"/>
    <property type="match status" value="1"/>
</dbReference>
<dbReference type="Pfam" id="PF01590">
    <property type="entry name" value="GAF"/>
    <property type="match status" value="1"/>
</dbReference>
<sequence length="317" mass="35962">MTKPKLPEDEQARNETLKLLNILDTQQDERFDRLTRMAQKMFNVPIAVVSLVDEERIWFKSCVGLPVREAERDISFCGHAILGREVFIVPNTLEDERFYDNPWVIGEPKIRFYAGCPLQAPNGSMLGTLCIIDSKSRQFDENDIQALSDLAATVELEISALQMATVDELTNISNRRGFLMLAEQIINSAIRYKTSETLLFFDLDKFKSINDNYGHAEGDSALITFANTLKSTCRDSDVFARLGGDEFAVLLTNTTRLIAEEFVQRFKGSLDQLNSAENREYDITFSHGIVTFDPEKHATIEELLEAGDALMFKEKHN</sequence>
<keyword evidence="3" id="KW-1185">Reference proteome</keyword>
<protein>
    <submittedName>
        <fullName evidence="2">Sensor domain-containing diguanylate cyclase</fullName>
    </submittedName>
</protein>
<proteinExistence type="predicted"/>
<dbReference type="PANTHER" id="PTHR43102">
    <property type="entry name" value="SLR1143 PROTEIN"/>
    <property type="match status" value="1"/>
</dbReference>
<dbReference type="Pfam" id="PF00990">
    <property type="entry name" value="GGDEF"/>
    <property type="match status" value="1"/>
</dbReference>
<dbReference type="InterPro" id="IPR000160">
    <property type="entry name" value="GGDEF_dom"/>
</dbReference>
<dbReference type="KEGG" id="cber:B5D82_19005"/>
<dbReference type="PROSITE" id="PS50887">
    <property type="entry name" value="GGDEF"/>
    <property type="match status" value="1"/>
</dbReference>
<dbReference type="InterPro" id="IPR003018">
    <property type="entry name" value="GAF"/>
</dbReference>
<dbReference type="SUPFAM" id="SSF55073">
    <property type="entry name" value="Nucleotide cyclase"/>
    <property type="match status" value="1"/>
</dbReference>
<dbReference type="AlphaFoldDB" id="A0A222GCT9"/>
<dbReference type="Gene3D" id="3.30.70.270">
    <property type="match status" value="1"/>
</dbReference>
<dbReference type="OrthoDB" id="9812358at2"/>
<feature type="domain" description="GGDEF" evidence="1">
    <location>
        <begin position="194"/>
        <end position="317"/>
    </location>
</feature>
<dbReference type="CDD" id="cd01949">
    <property type="entry name" value="GGDEF"/>
    <property type="match status" value="1"/>
</dbReference>
<dbReference type="SMART" id="SM00267">
    <property type="entry name" value="GGDEF"/>
    <property type="match status" value="1"/>
</dbReference>
<dbReference type="RefSeq" id="WP_081153952.1">
    <property type="nucleotide sequence ID" value="NZ_CP020465.1"/>
</dbReference>
<evidence type="ECO:0000313" key="2">
    <source>
        <dbReference type="EMBL" id="ASP49670.1"/>
    </source>
</evidence>
<dbReference type="EMBL" id="CP020465">
    <property type="protein sequence ID" value="ASP49670.1"/>
    <property type="molecule type" value="Genomic_DNA"/>
</dbReference>
<accession>A0A222GCT9</accession>
<dbReference type="InterPro" id="IPR043128">
    <property type="entry name" value="Rev_trsase/Diguanyl_cyclase"/>
</dbReference>